<dbReference type="RefSeq" id="WP_002650485.1">
    <property type="nucleotide sequence ID" value="NZ_CH672376.1"/>
</dbReference>
<feature type="region of interest" description="Disordered" evidence="1">
    <location>
        <begin position="329"/>
        <end position="351"/>
    </location>
</feature>
<dbReference type="EMBL" id="AANZ01000007">
    <property type="protein sequence ID" value="EAQ80925.1"/>
    <property type="molecule type" value="Genomic_DNA"/>
</dbReference>
<dbReference type="PANTHER" id="PTHR48079:SF6">
    <property type="entry name" value="NAD(P)-BINDING DOMAIN-CONTAINING PROTEIN-RELATED"/>
    <property type="match status" value="1"/>
</dbReference>
<dbReference type="STRING" id="314230.DSM3645_12931"/>
<comment type="caution">
    <text evidence="3">The sequence shown here is derived from an EMBL/GenBank/DDBJ whole genome shotgun (WGS) entry which is preliminary data.</text>
</comment>
<dbReference type="InterPro" id="IPR001509">
    <property type="entry name" value="Epimerase_deHydtase"/>
</dbReference>
<reference evidence="3 4" key="1">
    <citation type="submission" date="2006-02" db="EMBL/GenBank/DDBJ databases">
        <authorList>
            <person name="Amann R."/>
            <person name="Ferriera S."/>
            <person name="Johnson J."/>
            <person name="Kravitz S."/>
            <person name="Halpern A."/>
            <person name="Remington K."/>
            <person name="Beeson K."/>
            <person name="Tran B."/>
            <person name="Rogers Y.-H."/>
            <person name="Friedman R."/>
            <person name="Venter J.C."/>
        </authorList>
    </citation>
    <scope>NUCLEOTIDE SEQUENCE [LARGE SCALE GENOMIC DNA]</scope>
    <source>
        <strain evidence="3 4">DSM 3645</strain>
    </source>
</reference>
<gene>
    <name evidence="3" type="ORF">DSM3645_12931</name>
</gene>
<accession>A3ZS03</accession>
<dbReference type="HOGENOM" id="CLU_007383_6_0_0"/>
<dbReference type="InterPro" id="IPR051783">
    <property type="entry name" value="NAD(P)-dependent_oxidoreduct"/>
</dbReference>
<proteinExistence type="predicted"/>
<dbReference type="GO" id="GO:0004029">
    <property type="term" value="F:aldehyde dehydrogenase (NAD+) activity"/>
    <property type="evidence" value="ECO:0007669"/>
    <property type="project" value="TreeGrafter"/>
</dbReference>
<evidence type="ECO:0000313" key="4">
    <source>
        <dbReference type="Proteomes" id="UP000004358"/>
    </source>
</evidence>
<dbReference type="InterPro" id="IPR036291">
    <property type="entry name" value="NAD(P)-bd_dom_sf"/>
</dbReference>
<feature type="domain" description="NAD-dependent epimerase/dehydratase" evidence="2">
    <location>
        <begin position="3"/>
        <end position="224"/>
    </location>
</feature>
<name>A3ZS03_9BACT</name>
<evidence type="ECO:0000259" key="2">
    <source>
        <dbReference type="Pfam" id="PF01370"/>
    </source>
</evidence>
<dbReference type="PANTHER" id="PTHR48079">
    <property type="entry name" value="PROTEIN YEEZ"/>
    <property type="match status" value="1"/>
</dbReference>
<dbReference type="Gene3D" id="3.40.50.720">
    <property type="entry name" value="NAD(P)-binding Rossmann-like Domain"/>
    <property type="match status" value="1"/>
</dbReference>
<protein>
    <submittedName>
        <fullName evidence="3">HpnA protein</fullName>
    </submittedName>
</protein>
<dbReference type="AlphaFoldDB" id="A3ZS03"/>
<dbReference type="SUPFAM" id="SSF51735">
    <property type="entry name" value="NAD(P)-binding Rossmann-fold domains"/>
    <property type="match status" value="1"/>
</dbReference>
<dbReference type="eggNOG" id="COG0451">
    <property type="taxonomic scope" value="Bacteria"/>
</dbReference>
<feature type="compositionally biased region" description="Polar residues" evidence="1">
    <location>
        <begin position="340"/>
        <end position="351"/>
    </location>
</feature>
<dbReference type="GO" id="GO:0005737">
    <property type="term" value="C:cytoplasm"/>
    <property type="evidence" value="ECO:0007669"/>
    <property type="project" value="TreeGrafter"/>
</dbReference>
<evidence type="ECO:0000256" key="1">
    <source>
        <dbReference type="SAM" id="MobiDB-lite"/>
    </source>
</evidence>
<dbReference type="Proteomes" id="UP000004358">
    <property type="component" value="Unassembled WGS sequence"/>
</dbReference>
<evidence type="ECO:0000313" key="3">
    <source>
        <dbReference type="EMBL" id="EAQ80925.1"/>
    </source>
</evidence>
<sequence>MTVLVTGATGLVGNNVVRRLLGDGRKVRVVVRSERSTVPIDDLDLEIVAGDICDRDSLRAAVRGVDLVIHCAGYVHIGWTGKEAAEEVNVGGTQSIAIVAREAGAKMVHVSSVDTLGAGLRDKLADEDTRQVYNPPIPYVVTKTAGEAEVRRQVDLGLDAVIVNPGFMLGPWDWKPSSGRMLIEVAKGKPPLAPRGGTTVCDVRDVAEGILLASEKGRRGANYILGGENMTYLELWKLFAEVAKIPKPICRMGPLMVLGAGLVGDVWSKLTGTEGTVNSAAMKMSGVYHYYSSRRAEEELGYHCRPARTSISDAWEWFQAHGYTKKLPPEQERMKAATAATVTKPSSQAIQ</sequence>
<organism evidence="3 4">
    <name type="scientific">Blastopirellula marina DSM 3645</name>
    <dbReference type="NCBI Taxonomy" id="314230"/>
    <lineage>
        <taxon>Bacteria</taxon>
        <taxon>Pseudomonadati</taxon>
        <taxon>Planctomycetota</taxon>
        <taxon>Planctomycetia</taxon>
        <taxon>Pirellulales</taxon>
        <taxon>Pirellulaceae</taxon>
        <taxon>Blastopirellula</taxon>
    </lineage>
</organism>
<dbReference type="Pfam" id="PF01370">
    <property type="entry name" value="Epimerase"/>
    <property type="match status" value="1"/>
</dbReference>